<evidence type="ECO:0000259" key="1">
    <source>
        <dbReference type="Pfam" id="PF00326"/>
    </source>
</evidence>
<dbReference type="Pfam" id="PF00326">
    <property type="entry name" value="Peptidase_S9"/>
    <property type="match status" value="1"/>
</dbReference>
<dbReference type="InterPro" id="IPR050278">
    <property type="entry name" value="Serine_Prot_S9B/DPPIV"/>
</dbReference>
<dbReference type="InterPro" id="IPR002469">
    <property type="entry name" value="Peptidase_S9B_N"/>
</dbReference>
<protein>
    <submittedName>
        <fullName evidence="3">Prolyl oligopeptidase family serine peptidase</fullName>
    </submittedName>
</protein>
<evidence type="ECO:0000313" key="3">
    <source>
        <dbReference type="EMBL" id="MFC5025448.1"/>
    </source>
</evidence>
<dbReference type="InterPro" id="IPR029058">
    <property type="entry name" value="AB_hydrolase_fold"/>
</dbReference>
<name>A0ABV9XLP4_9ACTN</name>
<evidence type="ECO:0000259" key="2">
    <source>
        <dbReference type="Pfam" id="PF00930"/>
    </source>
</evidence>
<comment type="caution">
    <text evidence="3">The sequence shown here is derived from an EMBL/GenBank/DDBJ whole genome shotgun (WGS) entry which is preliminary data.</text>
</comment>
<dbReference type="RefSeq" id="WP_345692807.1">
    <property type="nucleotide sequence ID" value="NZ_BAABIT010000001.1"/>
</dbReference>
<dbReference type="PANTHER" id="PTHR11731">
    <property type="entry name" value="PROTEASE FAMILY S9B,C DIPEPTIDYL-PEPTIDASE IV-RELATED"/>
    <property type="match status" value="1"/>
</dbReference>
<dbReference type="Pfam" id="PF00930">
    <property type="entry name" value="DPPIV_N"/>
    <property type="match status" value="1"/>
</dbReference>
<dbReference type="Gene3D" id="3.40.50.1820">
    <property type="entry name" value="alpha/beta hydrolase"/>
    <property type="match status" value="1"/>
</dbReference>
<organism evidence="3 4">
    <name type="scientific">Streptomyces coeruleoprunus</name>
    <dbReference type="NCBI Taxonomy" id="285563"/>
    <lineage>
        <taxon>Bacteria</taxon>
        <taxon>Bacillati</taxon>
        <taxon>Actinomycetota</taxon>
        <taxon>Actinomycetes</taxon>
        <taxon>Kitasatosporales</taxon>
        <taxon>Streptomycetaceae</taxon>
        <taxon>Streptomyces</taxon>
    </lineage>
</organism>
<dbReference type="PANTHER" id="PTHR11731:SF193">
    <property type="entry name" value="DIPEPTIDYL PEPTIDASE 9"/>
    <property type="match status" value="1"/>
</dbReference>
<proteinExistence type="predicted"/>
<keyword evidence="4" id="KW-1185">Reference proteome</keyword>
<dbReference type="InterPro" id="IPR011659">
    <property type="entry name" value="WD40"/>
</dbReference>
<accession>A0ABV9XLP4</accession>
<feature type="domain" description="Peptidase S9 prolyl oligopeptidase catalytic" evidence="1">
    <location>
        <begin position="512"/>
        <end position="710"/>
    </location>
</feature>
<dbReference type="Gene3D" id="2.140.10.30">
    <property type="entry name" value="Dipeptidylpeptidase IV, N-terminal domain"/>
    <property type="match status" value="1"/>
</dbReference>
<sequence>MLPTHDVSRLTDFPLLFARTRRFSLGVPGRFTVSPDGERVFFVRTGSGTDPVGRLWLFEDGAERLLVDPAALGAEGDEDLPEAERVRRERARVMSSGVVGYATDRAGRLAVFALGGAVWAVRTDGGAPWPVPTAGPAVDPRPSPDGSRIAYVTGGSVRVVGVDGTDDRLLAAPEGPDVTYGLTDHVSAESIGRLRGHWWSPDGDALLVARVDVAPVSRWYQADPADPRTPPRVLRYPAAGTANAEVTLHVLRVDGGSTAVRLPDEADTEGHPGGAWTDRRYEYVTAAGWNAHGPFVQLQTRDQRTAGLFAVDPGTGAARPLHREHDPAWVALTPGAPTRTPSGLLVAAQAVGDARGLRVGDTTTPPGLQVREVLDTVGERVLFTASEDPTQVHVWAYEPGRGFRRLSEEPGVHTAAAGGDTLVLDSWTCAGRSVTVLRGGAAVGRIAVLAERPPVPPRPAHLSLGDRELNSHLHLPSWYDPASGERLPVLLSPYAGPGLQLALRAHGWWNAVAQWFAEQGFAVLVTDGRGTPGRGRAWEVAVRGDRLGPALEDQVDAVRAAADRHPYLDLGRVGIRGWSYGGYLAIGAVLHRPDVFHAAVAGAAPTDRRLYDTHWEERFLGHPDIEPENYTRSSLVPHAHLLSRPLMLMHGLADDNVVPAHLLRLSAALLAAGRPHAVLPLPGATHLVTREDVVAEQLRREVEFLKRSLGV</sequence>
<evidence type="ECO:0000313" key="4">
    <source>
        <dbReference type="Proteomes" id="UP001595829"/>
    </source>
</evidence>
<dbReference type="InterPro" id="IPR001375">
    <property type="entry name" value="Peptidase_S9_cat"/>
</dbReference>
<gene>
    <name evidence="3" type="ORF">ACFPM3_25305</name>
</gene>
<dbReference type="EMBL" id="JBHSJD010000020">
    <property type="protein sequence ID" value="MFC5025448.1"/>
    <property type="molecule type" value="Genomic_DNA"/>
</dbReference>
<dbReference type="Proteomes" id="UP001595829">
    <property type="component" value="Unassembled WGS sequence"/>
</dbReference>
<dbReference type="SUPFAM" id="SSF82171">
    <property type="entry name" value="DPP6 N-terminal domain-like"/>
    <property type="match status" value="1"/>
</dbReference>
<feature type="domain" description="Dipeptidylpeptidase IV N-terminal" evidence="2">
    <location>
        <begin position="128"/>
        <end position="333"/>
    </location>
</feature>
<dbReference type="Pfam" id="PF07676">
    <property type="entry name" value="PD40"/>
    <property type="match status" value="1"/>
</dbReference>
<reference evidence="4" key="1">
    <citation type="journal article" date="2019" name="Int. J. Syst. Evol. Microbiol.">
        <title>The Global Catalogue of Microorganisms (GCM) 10K type strain sequencing project: providing services to taxonomists for standard genome sequencing and annotation.</title>
        <authorList>
            <consortium name="The Broad Institute Genomics Platform"/>
            <consortium name="The Broad Institute Genome Sequencing Center for Infectious Disease"/>
            <person name="Wu L."/>
            <person name="Ma J."/>
        </authorList>
    </citation>
    <scope>NUCLEOTIDE SEQUENCE [LARGE SCALE GENOMIC DNA]</scope>
    <source>
        <strain evidence="4">CGMCC 4.1648</strain>
    </source>
</reference>
<dbReference type="SUPFAM" id="SSF53474">
    <property type="entry name" value="alpha/beta-Hydrolases"/>
    <property type="match status" value="1"/>
</dbReference>